<dbReference type="GO" id="GO:0008289">
    <property type="term" value="F:lipid binding"/>
    <property type="evidence" value="ECO:0007669"/>
    <property type="project" value="InterPro"/>
</dbReference>
<dbReference type="PROSITE" id="PS50848">
    <property type="entry name" value="START"/>
    <property type="match status" value="1"/>
</dbReference>
<keyword evidence="3" id="KW-1185">Reference proteome</keyword>
<dbReference type="Proteomes" id="UP000541444">
    <property type="component" value="Unassembled WGS sequence"/>
</dbReference>
<accession>A0A7J7MGM5</accession>
<proteinExistence type="predicted"/>
<dbReference type="SMART" id="SM00234">
    <property type="entry name" value="START"/>
    <property type="match status" value="1"/>
</dbReference>
<sequence length="237" mass="26878">MDELVKMAQTDEPHWIPSLVGGRETSKLNHDEYRQLCPPCIGMKPSGFVTEAARETVIIDSLALVEILMDANRWAEMFSCMIARTSTAEVISGGVGRTKNGALQLMHGELQVLSPLVPIREVNFLRFCKQHTEGVWAVVDVSVDMNRDTSNPQTFVSSRRLPLGCVVQDMPNGYSKVTTRNFATFPILLFLVWCLVDIIKFWTKSSQSRRSLNPPLSRARAYESFFFSFLFWTRLSH</sequence>
<dbReference type="AlphaFoldDB" id="A0A7J7MGM5"/>
<dbReference type="PANTHER" id="PTHR45654">
    <property type="entry name" value="HOMEOBOX-LEUCINE ZIPPER PROTEIN MERISTEM L1"/>
    <property type="match status" value="1"/>
</dbReference>
<feature type="domain" description="START" evidence="1">
    <location>
        <begin position="1"/>
        <end position="178"/>
    </location>
</feature>
<evidence type="ECO:0000313" key="2">
    <source>
        <dbReference type="EMBL" id="KAF6154011.1"/>
    </source>
</evidence>
<name>A0A7J7MGM5_9MAGN</name>
<gene>
    <name evidence="2" type="ORF">GIB67_026665</name>
</gene>
<dbReference type="InterPro" id="IPR002913">
    <property type="entry name" value="START_lipid-bd_dom"/>
</dbReference>
<dbReference type="EMBL" id="JACGCM010001538">
    <property type="protein sequence ID" value="KAF6154011.1"/>
    <property type="molecule type" value="Genomic_DNA"/>
</dbReference>
<dbReference type="GO" id="GO:0003677">
    <property type="term" value="F:DNA binding"/>
    <property type="evidence" value="ECO:0007669"/>
    <property type="project" value="UniProtKB-KW"/>
</dbReference>
<dbReference type="InterPro" id="IPR042160">
    <property type="entry name" value="HD-Zip_IV"/>
</dbReference>
<dbReference type="Pfam" id="PF01852">
    <property type="entry name" value="START"/>
    <property type="match status" value="1"/>
</dbReference>
<dbReference type="OrthoDB" id="1937702at2759"/>
<protein>
    <recommendedName>
        <fullName evidence="1">START domain-containing protein</fullName>
    </recommendedName>
</protein>
<evidence type="ECO:0000313" key="3">
    <source>
        <dbReference type="Proteomes" id="UP000541444"/>
    </source>
</evidence>
<dbReference type="SUPFAM" id="SSF55961">
    <property type="entry name" value="Bet v1-like"/>
    <property type="match status" value="1"/>
</dbReference>
<dbReference type="CDD" id="cd08875">
    <property type="entry name" value="START_ArGLABRA2_like"/>
    <property type="match status" value="1"/>
</dbReference>
<reference evidence="2 3" key="1">
    <citation type="journal article" date="2020" name="IScience">
        <title>Genome Sequencing of the Endangered Kingdonia uniflora (Circaeasteraceae, Ranunculales) Reveals Potential Mechanisms of Evolutionary Specialization.</title>
        <authorList>
            <person name="Sun Y."/>
            <person name="Deng T."/>
            <person name="Zhang A."/>
            <person name="Moore M.J."/>
            <person name="Landis J.B."/>
            <person name="Lin N."/>
            <person name="Zhang H."/>
            <person name="Zhang X."/>
            <person name="Huang J."/>
            <person name="Zhang X."/>
            <person name="Sun H."/>
            <person name="Wang H."/>
        </authorList>
    </citation>
    <scope>NUCLEOTIDE SEQUENCE [LARGE SCALE GENOMIC DNA]</scope>
    <source>
        <strain evidence="2">TB1705</strain>
        <tissue evidence="2">Leaf</tissue>
    </source>
</reference>
<evidence type="ECO:0000259" key="1">
    <source>
        <dbReference type="PROSITE" id="PS50848"/>
    </source>
</evidence>
<organism evidence="2 3">
    <name type="scientific">Kingdonia uniflora</name>
    <dbReference type="NCBI Taxonomy" id="39325"/>
    <lineage>
        <taxon>Eukaryota</taxon>
        <taxon>Viridiplantae</taxon>
        <taxon>Streptophyta</taxon>
        <taxon>Embryophyta</taxon>
        <taxon>Tracheophyta</taxon>
        <taxon>Spermatophyta</taxon>
        <taxon>Magnoliopsida</taxon>
        <taxon>Ranunculales</taxon>
        <taxon>Circaeasteraceae</taxon>
        <taxon>Kingdonia</taxon>
    </lineage>
</organism>
<comment type="caution">
    <text evidence="2">The sequence shown here is derived from an EMBL/GenBank/DDBJ whole genome shotgun (WGS) entry which is preliminary data.</text>
</comment>
<dbReference type="PANTHER" id="PTHR45654:SF5">
    <property type="entry name" value="HOMEOBOX-LEUCINE ZIPPER PROTEIN ANTHOCYANINLESS 2-RELATED"/>
    <property type="match status" value="1"/>
</dbReference>